<proteinExistence type="predicted"/>
<gene>
    <name evidence="2" type="ORF">K4G66_21250</name>
</gene>
<keyword evidence="1" id="KW-0732">Signal</keyword>
<feature type="chain" id="PRO_5041223385" description="DUF2490 domain-containing protein" evidence="1">
    <location>
        <begin position="23"/>
        <end position="246"/>
    </location>
</feature>
<accession>A0AA49GLR4</accession>
<dbReference type="EMBL" id="CP120682">
    <property type="protein sequence ID" value="WKN34905.1"/>
    <property type="molecule type" value="Genomic_DNA"/>
</dbReference>
<sequence>MKQRIFYLLFSFFLFSNTSGFAQWKANLESGVVFSGYNDVRIPGSSGTFFSLDDDLSALSTIYYRVRLQYTLNNKHTFSALFAPLTVNYEGAFDQEVRFFNQTFPGNLPVRANYQFNSYRFTYRYEFPRTGRFQWGIGATAKIRDALIRLQTDNLSEEKTNVGFVPLINFRAEWFVKERLSLVLLGDALASPQGRAEDVLVAGYFYPSRRVTLKAGYRILEGGADNDEVYNFTLLHYAVIGGIVTF</sequence>
<reference evidence="2" key="2">
    <citation type="journal article" date="2024" name="Antonie Van Leeuwenhoek">
        <title>Roseihalotalea indica gen. nov., sp. nov., a halophilic Bacteroidetes from mesopelagic Southwest Indian Ocean with higher carbohydrate metabolic potential.</title>
        <authorList>
            <person name="Chen B."/>
            <person name="Zhang M."/>
            <person name="Lin D."/>
            <person name="Ye J."/>
            <person name="Tang K."/>
        </authorList>
    </citation>
    <scope>NUCLEOTIDE SEQUENCE</scope>
    <source>
        <strain evidence="2">TK19036</strain>
    </source>
</reference>
<feature type="signal peptide" evidence="1">
    <location>
        <begin position="1"/>
        <end position="22"/>
    </location>
</feature>
<evidence type="ECO:0008006" key="3">
    <source>
        <dbReference type="Google" id="ProtNLM"/>
    </source>
</evidence>
<protein>
    <recommendedName>
        <fullName evidence="3">DUF2490 domain-containing protein</fullName>
    </recommendedName>
</protein>
<dbReference type="AlphaFoldDB" id="A0AA49GLR4"/>
<name>A0AA49GLR4_9BACT</name>
<evidence type="ECO:0000256" key="1">
    <source>
        <dbReference type="SAM" id="SignalP"/>
    </source>
</evidence>
<reference evidence="2" key="1">
    <citation type="journal article" date="2023" name="Comput. Struct. Biotechnol. J.">
        <title>Discovery of a novel marine Bacteroidetes with a rich repertoire of carbohydrate-active enzymes.</title>
        <authorList>
            <person name="Chen B."/>
            <person name="Liu G."/>
            <person name="Chen Q."/>
            <person name="Wang H."/>
            <person name="Liu L."/>
            <person name="Tang K."/>
        </authorList>
    </citation>
    <scope>NUCLEOTIDE SEQUENCE</scope>
    <source>
        <strain evidence="2">TK19036</strain>
    </source>
</reference>
<organism evidence="2">
    <name type="scientific">Roseihalotalea indica</name>
    <dbReference type="NCBI Taxonomy" id="2867963"/>
    <lineage>
        <taxon>Bacteria</taxon>
        <taxon>Pseudomonadati</taxon>
        <taxon>Bacteroidota</taxon>
        <taxon>Cytophagia</taxon>
        <taxon>Cytophagales</taxon>
        <taxon>Catalimonadaceae</taxon>
        <taxon>Roseihalotalea</taxon>
    </lineage>
</organism>
<evidence type="ECO:0000313" key="2">
    <source>
        <dbReference type="EMBL" id="WKN34905.1"/>
    </source>
</evidence>